<feature type="domain" description="ZSWIM3 N-terminal" evidence="2">
    <location>
        <begin position="156"/>
        <end position="256"/>
    </location>
</feature>
<dbReference type="InterPro" id="IPR048325">
    <property type="entry name" value="ZSWIM3_N"/>
</dbReference>
<feature type="compositionally biased region" description="Low complexity" evidence="1">
    <location>
        <begin position="395"/>
        <end position="424"/>
    </location>
</feature>
<accession>A0A4U5MG09</accession>
<comment type="caution">
    <text evidence="3">The sequence shown here is derived from an EMBL/GenBank/DDBJ whole genome shotgun (WGS) entry which is preliminary data.</text>
</comment>
<feature type="compositionally biased region" description="Acidic residues" evidence="1">
    <location>
        <begin position="77"/>
        <end position="103"/>
    </location>
</feature>
<name>A0A4U5MG09_STECR</name>
<protein>
    <recommendedName>
        <fullName evidence="2">ZSWIM3 N-terminal domain-containing protein</fullName>
    </recommendedName>
</protein>
<proteinExistence type="predicted"/>
<dbReference type="PANTHER" id="PTHR47086">
    <property type="entry name" value="BTB DOMAIN-CONTAINING PROTEIN"/>
    <property type="match status" value="1"/>
</dbReference>
<feature type="region of interest" description="Disordered" evidence="1">
    <location>
        <begin position="272"/>
        <end position="293"/>
    </location>
</feature>
<evidence type="ECO:0000256" key="1">
    <source>
        <dbReference type="SAM" id="MobiDB-lite"/>
    </source>
</evidence>
<evidence type="ECO:0000313" key="4">
    <source>
        <dbReference type="Proteomes" id="UP000298663"/>
    </source>
</evidence>
<dbReference type="OrthoDB" id="5915810at2759"/>
<evidence type="ECO:0000259" key="2">
    <source>
        <dbReference type="Pfam" id="PF21599"/>
    </source>
</evidence>
<feature type="compositionally biased region" description="Pro residues" evidence="1">
    <location>
        <begin position="425"/>
        <end position="440"/>
    </location>
</feature>
<feature type="region of interest" description="Disordered" evidence="1">
    <location>
        <begin position="395"/>
        <end position="444"/>
    </location>
</feature>
<gene>
    <name evidence="3" type="ORF">L596_024192</name>
</gene>
<dbReference type="InterPro" id="IPR040854">
    <property type="entry name" value="ZSWIM9"/>
</dbReference>
<dbReference type="AlphaFoldDB" id="A0A4U5MG09"/>
<reference evidence="3 4" key="2">
    <citation type="journal article" date="2019" name="G3 (Bethesda)">
        <title>Hybrid Assembly of the Genome of the Entomopathogenic Nematode Steinernema carpocapsae Identifies the X-Chromosome.</title>
        <authorList>
            <person name="Serra L."/>
            <person name="Macchietto M."/>
            <person name="Macias-Munoz A."/>
            <person name="McGill C.J."/>
            <person name="Rodriguez I.M."/>
            <person name="Rodriguez B."/>
            <person name="Murad R."/>
            <person name="Mortazavi A."/>
        </authorList>
    </citation>
    <scope>NUCLEOTIDE SEQUENCE [LARGE SCALE GENOMIC DNA]</scope>
    <source>
        <strain evidence="3 4">ALL</strain>
    </source>
</reference>
<feature type="compositionally biased region" description="Basic and acidic residues" evidence="1">
    <location>
        <begin position="47"/>
        <end position="65"/>
    </location>
</feature>
<dbReference type="Pfam" id="PF21599">
    <property type="entry name" value="ZSWIM3_N"/>
    <property type="match status" value="1"/>
</dbReference>
<organism evidence="3 4">
    <name type="scientific">Steinernema carpocapsae</name>
    <name type="common">Entomopathogenic nematode</name>
    <dbReference type="NCBI Taxonomy" id="34508"/>
    <lineage>
        <taxon>Eukaryota</taxon>
        <taxon>Metazoa</taxon>
        <taxon>Ecdysozoa</taxon>
        <taxon>Nematoda</taxon>
        <taxon>Chromadorea</taxon>
        <taxon>Rhabditida</taxon>
        <taxon>Tylenchina</taxon>
        <taxon>Panagrolaimomorpha</taxon>
        <taxon>Strongyloidoidea</taxon>
        <taxon>Steinernematidae</taxon>
        <taxon>Steinernema</taxon>
    </lineage>
</organism>
<feature type="region of interest" description="Disordered" evidence="1">
    <location>
        <begin position="39"/>
        <end position="134"/>
    </location>
</feature>
<dbReference type="PANTHER" id="PTHR47086:SF4">
    <property type="entry name" value="BTB DOMAIN-CONTAINING PROTEIN"/>
    <property type="match status" value="1"/>
</dbReference>
<dbReference type="EMBL" id="AZBU02000008">
    <property type="protein sequence ID" value="TKR68176.1"/>
    <property type="molecule type" value="Genomic_DNA"/>
</dbReference>
<dbReference type="STRING" id="34508.A0A4U5MG09"/>
<feature type="compositionally biased region" description="Polar residues" evidence="1">
    <location>
        <begin position="272"/>
        <end position="285"/>
    </location>
</feature>
<reference evidence="3 4" key="1">
    <citation type="journal article" date="2015" name="Genome Biol.">
        <title>Comparative genomics of Steinernema reveals deeply conserved gene regulatory networks.</title>
        <authorList>
            <person name="Dillman A.R."/>
            <person name="Macchietto M."/>
            <person name="Porter C.F."/>
            <person name="Rogers A."/>
            <person name="Williams B."/>
            <person name="Antoshechkin I."/>
            <person name="Lee M.M."/>
            <person name="Goodwin Z."/>
            <person name="Lu X."/>
            <person name="Lewis E.E."/>
            <person name="Goodrich-Blair H."/>
            <person name="Stock S.P."/>
            <person name="Adams B.J."/>
            <person name="Sternberg P.W."/>
            <person name="Mortazavi A."/>
        </authorList>
    </citation>
    <scope>NUCLEOTIDE SEQUENCE [LARGE SCALE GENOMIC DNA]</scope>
    <source>
        <strain evidence="3 4">ALL</strain>
    </source>
</reference>
<sequence length="511" mass="56685">MSQGGFPFMNQDFLNLFNQSYNPGLQAALQNIEPLGKGEIDENIENYEPRTKHAKMEGDGDHDSGIAHTPSPHNLSDDVDGQELQIAEEEDEEEGENEEESLGEFEKPPLSPQSGASEPHENSENEPPPTLSMAPYVPPAALSNLFPGRVWNQICVNAYFHSFEDFERVFEHWKNTKFHPFRVASSEKMVESPLGDTFKYRYIVYHCKHYGKPRMRGQGKRPNQNYLPCGCGAMLRLNYQAQEKALRLTTLIDEHNGHEVSKDAYLRALASSRKSNATPRGSPRNNYRAESPSMFNPQMNLGFMSPPVPAALSAQAYQQQSIAALLLMQQQQNFQRQLQELASANLAQMQQQQIKLETPLAAQNLTLPTQAPPLVSGSQDVPTSSPVDLAVKTELPQESTETPPTSQSQSLLPQSQTPLFDSPQLPTPLARPTPTRPPPQGVLLPPFAENFGSVSGFAMINAVMQALAGERQRRLDAVLEGLRSHLQAVGESDHNAFCSILQQLEAIVPKK</sequence>
<keyword evidence="4" id="KW-1185">Reference proteome</keyword>
<evidence type="ECO:0000313" key="3">
    <source>
        <dbReference type="EMBL" id="TKR68176.1"/>
    </source>
</evidence>
<dbReference type="Proteomes" id="UP000298663">
    <property type="component" value="Unassembled WGS sequence"/>
</dbReference>